<evidence type="ECO:0000313" key="2">
    <source>
        <dbReference type="Proteomes" id="UP000029109"/>
    </source>
</evidence>
<sequence>MRPRCRKPILANQRGAAIETRDIAKCAHKLRLAIEERGAAALECGDWAARFRELGFEMDCGHSYEELYGLALYDAQGLRRELARIDDVQTFGNAVFSQCRYITHWSMGPCERELDWLAIALGRLEELARAV</sequence>
<reference evidence="1 2" key="1">
    <citation type="submission" date="2014-03" db="EMBL/GenBank/DDBJ databases">
        <title>Genomics of Bifidobacteria.</title>
        <authorList>
            <person name="Ventura M."/>
            <person name="Milani C."/>
            <person name="Lugli G.A."/>
        </authorList>
    </citation>
    <scope>NUCLEOTIDE SEQUENCE [LARGE SCALE GENOMIC DNA]</scope>
    <source>
        <strain evidence="1 2">LMG 21816</strain>
    </source>
</reference>
<name>A0A7V8HRF2_9BIFI</name>
<evidence type="ECO:0000313" key="1">
    <source>
        <dbReference type="EMBL" id="KFI84040.1"/>
    </source>
</evidence>
<comment type="caution">
    <text evidence="1">The sequence shown here is derived from an EMBL/GenBank/DDBJ whole genome shotgun (WGS) entry which is preliminary data.</text>
</comment>
<keyword evidence="1" id="KW-0540">Nuclease</keyword>
<accession>A0A7V8HRF2</accession>
<dbReference type="AlphaFoldDB" id="A0A7V8HRF2"/>
<protein>
    <submittedName>
        <fullName evidence="1">Restriction endonuclease family protein</fullName>
    </submittedName>
</protein>
<gene>
    <name evidence="1" type="ORF">BPULL_1799</name>
</gene>
<dbReference type="Proteomes" id="UP000029109">
    <property type="component" value="Unassembled WGS sequence"/>
</dbReference>
<dbReference type="GO" id="GO:0004519">
    <property type="term" value="F:endonuclease activity"/>
    <property type="evidence" value="ECO:0007669"/>
    <property type="project" value="UniProtKB-KW"/>
</dbReference>
<proteinExistence type="predicted"/>
<keyword evidence="1" id="KW-0378">Hydrolase</keyword>
<organism evidence="1 2">
    <name type="scientific">Bifidobacterium pullorum</name>
    <dbReference type="NCBI Taxonomy" id="78448"/>
    <lineage>
        <taxon>Bacteria</taxon>
        <taxon>Bacillati</taxon>
        <taxon>Actinomycetota</taxon>
        <taxon>Actinomycetes</taxon>
        <taxon>Bifidobacteriales</taxon>
        <taxon>Bifidobacteriaceae</taxon>
        <taxon>Bifidobacterium</taxon>
    </lineage>
</organism>
<dbReference type="EMBL" id="JGZJ01000002">
    <property type="protein sequence ID" value="KFI84040.1"/>
    <property type="molecule type" value="Genomic_DNA"/>
</dbReference>
<keyword evidence="1" id="KW-0255">Endonuclease</keyword>